<dbReference type="SUPFAM" id="SSF56091">
    <property type="entry name" value="DNA ligase/mRNA capping enzyme, catalytic domain"/>
    <property type="match status" value="1"/>
</dbReference>
<evidence type="ECO:0000256" key="1">
    <source>
        <dbReference type="ARBA" id="ARBA00007572"/>
    </source>
</evidence>
<dbReference type="Pfam" id="PF01068">
    <property type="entry name" value="DNA_ligase_A_M"/>
    <property type="match status" value="1"/>
</dbReference>
<dbReference type="InterPro" id="IPR012309">
    <property type="entry name" value="DNA_ligase_ATP-dep_C"/>
</dbReference>
<dbReference type="CDD" id="cd07906">
    <property type="entry name" value="Adenylation_DNA_ligase_LigD_LigC"/>
    <property type="match status" value="1"/>
</dbReference>
<dbReference type="GO" id="GO:0005524">
    <property type="term" value="F:ATP binding"/>
    <property type="evidence" value="ECO:0007669"/>
    <property type="project" value="InterPro"/>
</dbReference>
<dbReference type="GO" id="GO:0006281">
    <property type="term" value="P:DNA repair"/>
    <property type="evidence" value="ECO:0007669"/>
    <property type="project" value="InterPro"/>
</dbReference>
<reference evidence="7" key="1">
    <citation type="submission" date="2018-02" db="EMBL/GenBank/DDBJ databases">
        <title>Draft genome sequencing of Rhodococcus opacus KU647198.</title>
        <authorList>
            <person name="Zheng B.-X."/>
        </authorList>
    </citation>
    <scope>NUCLEOTIDE SEQUENCE [LARGE SCALE GENOMIC DNA]</scope>
    <source>
        <strain evidence="7">04-OD7</strain>
    </source>
</reference>
<dbReference type="InterPro" id="IPR016059">
    <property type="entry name" value="DNA_ligase_ATP-dep_CS"/>
</dbReference>
<comment type="caution">
    <text evidence="6">The sequence shown here is derived from an EMBL/GenBank/DDBJ whole genome shotgun (WGS) entry which is preliminary data.</text>
</comment>
<dbReference type="Proteomes" id="UP000239290">
    <property type="component" value="Unassembled WGS sequence"/>
</dbReference>
<organism evidence="6 7">
    <name type="scientific">Rhodococcus opacus</name>
    <name type="common">Nocardia opaca</name>
    <dbReference type="NCBI Taxonomy" id="37919"/>
    <lineage>
        <taxon>Bacteria</taxon>
        <taxon>Bacillati</taxon>
        <taxon>Actinomycetota</taxon>
        <taxon>Actinomycetes</taxon>
        <taxon>Mycobacteriales</taxon>
        <taxon>Nocardiaceae</taxon>
        <taxon>Rhodococcus</taxon>
    </lineage>
</organism>
<evidence type="ECO:0000259" key="5">
    <source>
        <dbReference type="PROSITE" id="PS50160"/>
    </source>
</evidence>
<dbReference type="InterPro" id="IPR050191">
    <property type="entry name" value="ATP-dep_DNA_ligase"/>
</dbReference>
<dbReference type="NCBIfam" id="TIGR02779">
    <property type="entry name" value="NHEJ_ligase_lig"/>
    <property type="match status" value="1"/>
</dbReference>
<accession>A0A2S8JF55</accession>
<dbReference type="InterPro" id="IPR012310">
    <property type="entry name" value="DNA_ligase_ATP-dep_cent"/>
</dbReference>
<dbReference type="Gene3D" id="2.40.50.140">
    <property type="entry name" value="Nucleic acid-binding proteins"/>
    <property type="match status" value="1"/>
</dbReference>
<comment type="similarity">
    <text evidence="1">Belongs to the ATP-dependent DNA ligase family.</text>
</comment>
<evidence type="ECO:0000313" key="6">
    <source>
        <dbReference type="EMBL" id="PQP25539.1"/>
    </source>
</evidence>
<dbReference type="GO" id="GO:0003910">
    <property type="term" value="F:DNA ligase (ATP) activity"/>
    <property type="evidence" value="ECO:0007669"/>
    <property type="project" value="UniProtKB-EC"/>
</dbReference>
<gene>
    <name evidence="6" type="ORF">C5613_08325</name>
</gene>
<proteinExistence type="inferred from homology"/>
<dbReference type="SUPFAM" id="SSF50249">
    <property type="entry name" value="Nucleic acid-binding proteins"/>
    <property type="match status" value="1"/>
</dbReference>
<dbReference type="EMBL" id="PUIO01000007">
    <property type="protein sequence ID" value="PQP25539.1"/>
    <property type="molecule type" value="Genomic_DNA"/>
</dbReference>
<feature type="domain" description="ATP-dependent DNA ligase family profile" evidence="5">
    <location>
        <begin position="112"/>
        <end position="249"/>
    </location>
</feature>
<dbReference type="PANTHER" id="PTHR45674:SF4">
    <property type="entry name" value="DNA LIGASE 1"/>
    <property type="match status" value="1"/>
</dbReference>
<comment type="catalytic activity">
    <reaction evidence="4">
        <text>ATP + (deoxyribonucleotide)n-3'-hydroxyl + 5'-phospho-(deoxyribonucleotide)m = (deoxyribonucleotide)n+m + AMP + diphosphate.</text>
        <dbReference type="EC" id="6.5.1.1"/>
    </reaction>
</comment>
<dbReference type="InterPro" id="IPR014146">
    <property type="entry name" value="LigD_ligase_dom"/>
</dbReference>
<dbReference type="Gene3D" id="3.30.470.30">
    <property type="entry name" value="DNA ligase/mRNA capping enzyme"/>
    <property type="match status" value="1"/>
</dbReference>
<dbReference type="PROSITE" id="PS00697">
    <property type="entry name" value="DNA_LIGASE_A1"/>
    <property type="match status" value="1"/>
</dbReference>
<keyword evidence="3 6" id="KW-0436">Ligase</keyword>
<evidence type="ECO:0000256" key="2">
    <source>
        <dbReference type="ARBA" id="ARBA00012727"/>
    </source>
</evidence>
<evidence type="ECO:0000256" key="3">
    <source>
        <dbReference type="ARBA" id="ARBA00022598"/>
    </source>
</evidence>
<dbReference type="GO" id="GO:0006310">
    <property type="term" value="P:DNA recombination"/>
    <property type="evidence" value="ECO:0007669"/>
    <property type="project" value="InterPro"/>
</dbReference>
<dbReference type="PANTHER" id="PTHR45674">
    <property type="entry name" value="DNA LIGASE 1/3 FAMILY MEMBER"/>
    <property type="match status" value="1"/>
</dbReference>
<dbReference type="Pfam" id="PF04679">
    <property type="entry name" value="DNA_ligase_A_C"/>
    <property type="match status" value="1"/>
</dbReference>
<sequence>MPAHPPALPLRPVKPMLATLGSPPGGDDWAVEMKFDGVRAVATITPAAVHLFSRDGADITAAYPEIAAGLSEINPGRGVTVDGEIVAPAAGSGRPRFDLLRQRTTIQDPPPALQRAVPVAFYIFDLLVHRGAPILRWPYLERRQLLADLNLGLEGEALQVPPHWVDVDGEDMLRLADAHGLEGIVAKRMTSPYRPGRRSPDWVKTPLRNSAEVVVGGWEATSRGGLRSLIVGAHADQVGLIFVGHVGSGFTESHRRRTLMLLRPLERPTSPFDNHVPDELATHARWVEPILVGTVEYREFTPDGRLRHPSWKGFRAGIDPRWVTVEELP</sequence>
<evidence type="ECO:0000256" key="4">
    <source>
        <dbReference type="ARBA" id="ARBA00034003"/>
    </source>
</evidence>
<evidence type="ECO:0000313" key="7">
    <source>
        <dbReference type="Proteomes" id="UP000239290"/>
    </source>
</evidence>
<dbReference type="EC" id="6.5.1.1" evidence="2"/>
<dbReference type="PROSITE" id="PS50160">
    <property type="entry name" value="DNA_LIGASE_A3"/>
    <property type="match status" value="1"/>
</dbReference>
<dbReference type="InterPro" id="IPR012340">
    <property type="entry name" value="NA-bd_OB-fold"/>
</dbReference>
<dbReference type="AlphaFoldDB" id="A0A2S8JF55"/>
<dbReference type="CDD" id="cd07971">
    <property type="entry name" value="OBF_DNA_ligase_LigD"/>
    <property type="match status" value="1"/>
</dbReference>
<protein>
    <recommendedName>
        <fullName evidence="2">DNA ligase (ATP)</fullName>
        <ecNumber evidence="2">6.5.1.1</ecNumber>
    </recommendedName>
</protein>
<name>A0A2S8JF55_RHOOP</name>
<dbReference type="RefSeq" id="WP_105413908.1">
    <property type="nucleotide sequence ID" value="NZ_PUIO01000007.1"/>
</dbReference>
<dbReference type="Gene3D" id="3.30.1490.70">
    <property type="match status" value="1"/>
</dbReference>